<keyword evidence="1" id="KW-0472">Membrane</keyword>
<evidence type="ECO:0000313" key="3">
    <source>
        <dbReference type="Proteomes" id="UP000008956"/>
    </source>
</evidence>
<feature type="transmembrane region" description="Helical" evidence="1">
    <location>
        <begin position="6"/>
        <end position="26"/>
    </location>
</feature>
<dbReference type="Proteomes" id="UP000008956">
    <property type="component" value="Chromosome"/>
</dbReference>
<reference evidence="2 3" key="1">
    <citation type="submission" date="2010-03" db="EMBL/GenBank/DDBJ databases">
        <title>The genome sequence of Ruminococcus torques L2-14.</title>
        <authorList>
            <consortium name="metaHIT consortium -- http://www.metahit.eu/"/>
            <person name="Pajon A."/>
            <person name="Turner K."/>
            <person name="Parkhill J."/>
            <person name="Duncan S."/>
            <person name="Flint H."/>
        </authorList>
    </citation>
    <scope>NUCLEOTIDE SEQUENCE [LARGE SCALE GENOMIC DNA]</scope>
    <source>
        <strain evidence="2 3">L2-14</strain>
    </source>
</reference>
<sequence>MNSHSYIDLAAVVVSVIALLVSYFSYKETKRARIELGQAFLSMELIQNSEGVYVLLHNLGNTYAYDVKVSVTTEFVNGFENLNILQPGSNYRFLLLNNQNISEYPEIITFTVMYHDYYSKRHFIKKEYKFKLVDYLKYDINYNRDLNCYDIKKSF</sequence>
<reference evidence="2 3" key="2">
    <citation type="submission" date="2010-03" db="EMBL/GenBank/DDBJ databases">
        <authorList>
            <person name="Pajon A."/>
        </authorList>
    </citation>
    <scope>NUCLEOTIDE SEQUENCE [LARGE SCALE GENOMIC DNA]</scope>
    <source>
        <strain evidence="2 3">L2-14</strain>
    </source>
</reference>
<dbReference type="EMBL" id="FP929055">
    <property type="protein sequence ID" value="CBL26857.1"/>
    <property type="molecule type" value="Genomic_DNA"/>
</dbReference>
<accession>D4M6J5</accession>
<keyword evidence="1" id="KW-0812">Transmembrane</keyword>
<proteinExistence type="predicted"/>
<gene>
    <name evidence="2" type="ORF">RTO_23670</name>
</gene>
<dbReference type="KEGG" id="rto:RTO_23670"/>
<name>D4M6J5_9FIRM</name>
<evidence type="ECO:0000256" key="1">
    <source>
        <dbReference type="SAM" id="Phobius"/>
    </source>
</evidence>
<keyword evidence="1" id="KW-1133">Transmembrane helix</keyword>
<dbReference type="RefSeq" id="WP_015529437.1">
    <property type="nucleotide sequence ID" value="NC_021015.1"/>
</dbReference>
<evidence type="ECO:0000313" key="2">
    <source>
        <dbReference type="EMBL" id="CBL26857.1"/>
    </source>
</evidence>
<dbReference type="AlphaFoldDB" id="D4M6J5"/>
<dbReference type="HOGENOM" id="CLU_1694221_0_0_9"/>
<organism evidence="2 3">
    <name type="scientific">[Ruminococcus] torques L2-14</name>
    <dbReference type="NCBI Taxonomy" id="657313"/>
    <lineage>
        <taxon>Bacteria</taxon>
        <taxon>Bacillati</taxon>
        <taxon>Bacillota</taxon>
        <taxon>Clostridia</taxon>
        <taxon>Lachnospirales</taxon>
        <taxon>Lachnospiraceae</taxon>
        <taxon>Mediterraneibacter</taxon>
    </lineage>
</organism>
<protein>
    <submittedName>
        <fullName evidence="2">Uncharacterized protein</fullName>
    </submittedName>
</protein>